<sequence>MKLISKVYLLLLVLLCFFALTCKKSPDPATTFFNGTARIKGAIYVRNFFTNTDDSAKAVTVTFYKSGNPAVKYVRQLTDGSFDISGLTGGDYFADAQYNFKPAAATKGILFKAHQPFTLADGEFNPELDIRLLPDSTATPTLQLLVKDAKGGAISNAQVCLYADVNSLAANRGTCGGSLKNGTTNSSGIVVFEGLQQISYYASVSFSNGNTILSNSVNDIRAIKIASTSKLNIDSISLTPQGNSLTLLVQDQGNANVVGANVCLYSDATLLVKYRGKCTGSLMNGVTNGQGLITFSGLQNIPYYASVYQLAGTDTLSNKGNDLSNPITPQAGTLVTITIKLVKQVPVVSTSLRVTVTDAFLGLMANTSVCLYTDTTLLVKYRGQCSGSLKSGVTDVNGILTFDNLQPITYYLSAYKVAGKDSLNNKGTDTGTPVKLSANTLKDITVIIKK</sequence>
<reference evidence="1 2" key="1">
    <citation type="submission" date="2018-10" db="EMBL/GenBank/DDBJ databases">
        <title>Genomic Encyclopedia of Archaeal and Bacterial Type Strains, Phase II (KMG-II): from individual species to whole genera.</title>
        <authorList>
            <person name="Goeker M."/>
        </authorList>
    </citation>
    <scope>NUCLEOTIDE SEQUENCE [LARGE SCALE GENOMIC DNA]</scope>
    <source>
        <strain evidence="1 2">DSM 18602</strain>
    </source>
</reference>
<proteinExistence type="predicted"/>
<dbReference type="EMBL" id="RBKU01000001">
    <property type="protein sequence ID" value="RKR80394.1"/>
    <property type="molecule type" value="Genomic_DNA"/>
</dbReference>
<organism evidence="1 2">
    <name type="scientific">Mucilaginibacter gracilis</name>
    <dbReference type="NCBI Taxonomy" id="423350"/>
    <lineage>
        <taxon>Bacteria</taxon>
        <taxon>Pseudomonadati</taxon>
        <taxon>Bacteroidota</taxon>
        <taxon>Sphingobacteriia</taxon>
        <taxon>Sphingobacteriales</taxon>
        <taxon>Sphingobacteriaceae</taxon>
        <taxon>Mucilaginibacter</taxon>
    </lineage>
</organism>
<gene>
    <name evidence="1" type="ORF">BDD43_0499</name>
</gene>
<comment type="caution">
    <text evidence="1">The sequence shown here is derived from an EMBL/GenBank/DDBJ whole genome shotgun (WGS) entry which is preliminary data.</text>
</comment>
<evidence type="ECO:0000313" key="2">
    <source>
        <dbReference type="Proteomes" id="UP000268007"/>
    </source>
</evidence>
<dbReference type="AlphaFoldDB" id="A0A495IWJ5"/>
<dbReference type="OrthoDB" id="796994at2"/>
<dbReference type="Proteomes" id="UP000268007">
    <property type="component" value="Unassembled WGS sequence"/>
</dbReference>
<accession>A0A495IWJ5</accession>
<dbReference type="Gene3D" id="2.60.40.10">
    <property type="entry name" value="Immunoglobulins"/>
    <property type="match status" value="1"/>
</dbReference>
<name>A0A495IWJ5_9SPHI</name>
<protein>
    <submittedName>
        <fullName evidence="1">Uncharacterized protein</fullName>
    </submittedName>
</protein>
<dbReference type="InterPro" id="IPR013783">
    <property type="entry name" value="Ig-like_fold"/>
</dbReference>
<keyword evidence="2" id="KW-1185">Reference proteome</keyword>
<evidence type="ECO:0000313" key="1">
    <source>
        <dbReference type="EMBL" id="RKR80394.1"/>
    </source>
</evidence>
<dbReference type="RefSeq" id="WP_121196168.1">
    <property type="nucleotide sequence ID" value="NZ_RBKU01000001.1"/>
</dbReference>